<dbReference type="Proteomes" id="UP000824005">
    <property type="component" value="Unassembled WGS sequence"/>
</dbReference>
<accession>A0A9D1YUD9</accession>
<keyword evidence="1" id="KW-1133">Transmembrane helix</keyword>
<gene>
    <name evidence="2" type="ORF">H9830_06960</name>
</gene>
<protein>
    <submittedName>
        <fullName evidence="2">Uncharacterized protein</fullName>
    </submittedName>
</protein>
<keyword evidence="1" id="KW-0472">Membrane</keyword>
<comment type="caution">
    <text evidence="2">The sequence shown here is derived from an EMBL/GenBank/DDBJ whole genome shotgun (WGS) entry which is preliminary data.</text>
</comment>
<organism evidence="2 3">
    <name type="scientific">Candidatus Agrococcus pullicola</name>
    <dbReference type="NCBI Taxonomy" id="2838429"/>
    <lineage>
        <taxon>Bacteria</taxon>
        <taxon>Bacillati</taxon>
        <taxon>Actinomycetota</taxon>
        <taxon>Actinomycetes</taxon>
        <taxon>Micrococcales</taxon>
        <taxon>Microbacteriaceae</taxon>
        <taxon>Agrococcus</taxon>
    </lineage>
</organism>
<feature type="transmembrane region" description="Helical" evidence="1">
    <location>
        <begin position="44"/>
        <end position="69"/>
    </location>
</feature>
<proteinExistence type="predicted"/>
<dbReference type="EMBL" id="DXDC01000204">
    <property type="protein sequence ID" value="HIY65999.1"/>
    <property type="molecule type" value="Genomic_DNA"/>
</dbReference>
<dbReference type="AlphaFoldDB" id="A0A9D1YUD9"/>
<reference evidence="2" key="2">
    <citation type="submission" date="2021-04" db="EMBL/GenBank/DDBJ databases">
        <authorList>
            <person name="Gilroy R."/>
        </authorList>
    </citation>
    <scope>NUCLEOTIDE SEQUENCE</scope>
    <source>
        <strain evidence="2">ChiGjej1B1-98</strain>
    </source>
</reference>
<reference evidence="2" key="1">
    <citation type="journal article" date="2021" name="PeerJ">
        <title>Extensive microbial diversity within the chicken gut microbiome revealed by metagenomics and culture.</title>
        <authorList>
            <person name="Gilroy R."/>
            <person name="Ravi A."/>
            <person name="Getino M."/>
            <person name="Pursley I."/>
            <person name="Horton D.L."/>
            <person name="Alikhan N.F."/>
            <person name="Baker D."/>
            <person name="Gharbi K."/>
            <person name="Hall N."/>
            <person name="Watson M."/>
            <person name="Adriaenssens E.M."/>
            <person name="Foster-Nyarko E."/>
            <person name="Jarju S."/>
            <person name="Secka A."/>
            <person name="Antonio M."/>
            <person name="Oren A."/>
            <person name="Chaudhuri R.R."/>
            <person name="La Ragione R."/>
            <person name="Hildebrand F."/>
            <person name="Pallen M.J."/>
        </authorList>
    </citation>
    <scope>NUCLEOTIDE SEQUENCE</scope>
    <source>
        <strain evidence="2">ChiGjej1B1-98</strain>
    </source>
</reference>
<feature type="transmembrane region" description="Helical" evidence="1">
    <location>
        <begin position="104"/>
        <end position="123"/>
    </location>
</feature>
<evidence type="ECO:0000313" key="3">
    <source>
        <dbReference type="Proteomes" id="UP000824005"/>
    </source>
</evidence>
<evidence type="ECO:0000313" key="2">
    <source>
        <dbReference type="EMBL" id="HIY65999.1"/>
    </source>
</evidence>
<name>A0A9D1YUD9_9MICO</name>
<sequence length="138" mass="14959">MNEAPVGVAQAPVTIKIMLLILSIEALGAIAVGVWVGIEAFDEVGSHLVGTLFLALVCFGLAAFLILTIKGMLQHRAWSRSATLAWQVLQIGLALGSWNDDNRVVWLAFALFVPAVIVLFCLFRKSVTAWLAREIPTD</sequence>
<evidence type="ECO:0000256" key="1">
    <source>
        <dbReference type="SAM" id="Phobius"/>
    </source>
</evidence>
<keyword evidence="1" id="KW-0812">Transmembrane</keyword>
<feature type="transmembrane region" description="Helical" evidence="1">
    <location>
        <begin position="17"/>
        <end position="38"/>
    </location>
</feature>